<dbReference type="Proteomes" id="UP000268048">
    <property type="component" value="Chromosome"/>
</dbReference>
<dbReference type="PANTHER" id="PTHR43205:SF7">
    <property type="entry name" value="PROSTAGLANDIN REDUCTASE 1"/>
    <property type="match status" value="1"/>
</dbReference>
<evidence type="ECO:0000256" key="1">
    <source>
        <dbReference type="ARBA" id="ARBA00023002"/>
    </source>
</evidence>
<dbReference type="CDD" id="cd05288">
    <property type="entry name" value="PGDH"/>
    <property type="match status" value="1"/>
</dbReference>
<dbReference type="Gene3D" id="3.90.180.10">
    <property type="entry name" value="Medium-chain alcohol dehydrogenases, catalytic domain"/>
    <property type="match status" value="1"/>
</dbReference>
<accession>A0A3G7TPN1</accession>
<keyword evidence="1" id="KW-0560">Oxidoreductase</keyword>
<organism evidence="3 4">
    <name type="scientific">Pseudomonas chlororaphis</name>
    <dbReference type="NCBI Taxonomy" id="587753"/>
    <lineage>
        <taxon>Bacteria</taxon>
        <taxon>Pseudomonadati</taxon>
        <taxon>Pseudomonadota</taxon>
        <taxon>Gammaproteobacteria</taxon>
        <taxon>Pseudomonadales</taxon>
        <taxon>Pseudomonadaceae</taxon>
        <taxon>Pseudomonas</taxon>
    </lineage>
</organism>
<dbReference type="SUPFAM" id="SSF51735">
    <property type="entry name" value="NAD(P)-binding Rossmann-fold domains"/>
    <property type="match status" value="1"/>
</dbReference>
<dbReference type="SMART" id="SM00829">
    <property type="entry name" value="PKS_ER"/>
    <property type="match status" value="1"/>
</dbReference>
<dbReference type="InterPro" id="IPR013149">
    <property type="entry name" value="ADH-like_C"/>
</dbReference>
<name>A0A3G7TPN1_9PSED</name>
<protein>
    <submittedName>
        <fullName evidence="3">Oxidoreductase YncB</fullName>
    </submittedName>
</protein>
<dbReference type="FunFam" id="3.40.50.720:FF:000121">
    <property type="entry name" value="Prostaglandin reductase 2"/>
    <property type="match status" value="1"/>
</dbReference>
<reference evidence="3 4" key="1">
    <citation type="submission" date="2018-03" db="EMBL/GenBank/DDBJ databases">
        <title>Diversity of phytobeneficial traits revealed by whole-genome analysis of worldwide-isolated phenazine-producing Pseudomonas spp.</title>
        <authorList>
            <person name="Biessy A."/>
            <person name="Novinscak A."/>
            <person name="Blom J."/>
            <person name="Leger G."/>
            <person name="Thomashow L.S."/>
            <person name="Cazorla F.M."/>
            <person name="Josic D."/>
            <person name="Filion M."/>
        </authorList>
    </citation>
    <scope>NUCLEOTIDE SEQUENCE [LARGE SCALE GENOMIC DNA]</scope>
    <source>
        <strain evidence="3 4">B25</strain>
    </source>
</reference>
<dbReference type="InterPro" id="IPR020843">
    <property type="entry name" value="ER"/>
</dbReference>
<dbReference type="InterPro" id="IPR041694">
    <property type="entry name" value="ADH_N_2"/>
</dbReference>
<evidence type="ECO:0000313" key="4">
    <source>
        <dbReference type="Proteomes" id="UP000268048"/>
    </source>
</evidence>
<evidence type="ECO:0000259" key="2">
    <source>
        <dbReference type="SMART" id="SM00829"/>
    </source>
</evidence>
<dbReference type="PANTHER" id="PTHR43205">
    <property type="entry name" value="PROSTAGLANDIN REDUCTASE"/>
    <property type="match status" value="1"/>
</dbReference>
<dbReference type="GO" id="GO:0016628">
    <property type="term" value="F:oxidoreductase activity, acting on the CH-CH group of donors, NAD or NADP as acceptor"/>
    <property type="evidence" value="ECO:0007669"/>
    <property type="project" value="InterPro"/>
</dbReference>
<dbReference type="RefSeq" id="WP_124320426.1">
    <property type="nucleotide sequence ID" value="NZ_CP027753.1"/>
</dbReference>
<proteinExistence type="predicted"/>
<dbReference type="Pfam" id="PF16884">
    <property type="entry name" value="ADH_N_2"/>
    <property type="match status" value="1"/>
</dbReference>
<dbReference type="AlphaFoldDB" id="A0A3G7TPN1"/>
<feature type="domain" description="Enoyl reductase (ER)" evidence="2">
    <location>
        <begin position="23"/>
        <end position="337"/>
    </location>
</feature>
<dbReference type="InterPro" id="IPR036291">
    <property type="entry name" value="NAD(P)-bd_dom_sf"/>
</dbReference>
<dbReference type="Gene3D" id="3.40.50.720">
    <property type="entry name" value="NAD(P)-binding Rossmann-like Domain"/>
    <property type="match status" value="1"/>
</dbReference>
<dbReference type="EMBL" id="CP027753">
    <property type="protein sequence ID" value="AZE48468.1"/>
    <property type="molecule type" value="Genomic_DNA"/>
</dbReference>
<gene>
    <name evidence="3" type="ORF">C4K04_2796</name>
</gene>
<dbReference type="InterPro" id="IPR045010">
    <property type="entry name" value="MDR_fam"/>
</dbReference>
<dbReference type="Pfam" id="PF00107">
    <property type="entry name" value="ADH_zinc_N"/>
    <property type="match status" value="1"/>
</dbReference>
<sequence>MKPESTVVMSREVQLKSRPTGLPTLENFKVVEVAVPQPEEGEVLVRNLWMSVDPYMRGRMNEGRSYIPPFELDRAIEGSAIGQVIASRSAKFQEGDYVSSMFGWREAYVAKADNVQGIAAASLAPLESRLGALGVPGLTAYVALFRIAKLKPGERVFISGATGAVGSVACAFAKAIGCYVVGTAGSEEKRQWLERDLGIDVAIDYRAPDFDSVVARAFPDGIDVYLDNAGGEQLRVALDHMRDFGRIACCGMIDQYNDTTARPGPTNLYNIVTRKLSMEGFIVMDHFDLTERFEQAAADLVRTGKLKWQHTVTEGLETAPQALIDLNTGKSFGKTLVRLNRP</sequence>
<dbReference type="SUPFAM" id="SSF50129">
    <property type="entry name" value="GroES-like"/>
    <property type="match status" value="1"/>
</dbReference>
<evidence type="ECO:0000313" key="3">
    <source>
        <dbReference type="EMBL" id="AZE48468.1"/>
    </source>
</evidence>
<dbReference type="InterPro" id="IPR011032">
    <property type="entry name" value="GroES-like_sf"/>
</dbReference>